<dbReference type="Proteomes" id="UP000012137">
    <property type="component" value="Unassembled WGS sequence"/>
</dbReference>
<protein>
    <submittedName>
        <fullName evidence="1">Uncharacterized protein</fullName>
    </submittedName>
</protein>
<proteinExistence type="predicted"/>
<sequence>MDFLLKNLRIDIELIEESFANTIIEKENDIPIQPKQNSDQIKKDHEEKISEIIMNLGLVVDELEKVFNQKGENIPVILTAFGPAKVAKTVEIDGVAIAIENIPKKNNFA</sequence>
<evidence type="ECO:0000313" key="1">
    <source>
        <dbReference type="EMBL" id="EMN27930.1"/>
    </source>
</evidence>
<comment type="caution">
    <text evidence="1">The sequence shown here is derived from an EMBL/GenBank/DDBJ whole genome shotgun (WGS) entry which is preliminary data.</text>
</comment>
<name>M6K805_LEPIR</name>
<accession>M6K805</accession>
<reference evidence="1 2" key="1">
    <citation type="submission" date="2013-01" db="EMBL/GenBank/DDBJ databases">
        <authorList>
            <person name="Harkins D.M."/>
            <person name="Durkin A.S."/>
            <person name="Brinkac L.M."/>
            <person name="Haft D.H."/>
            <person name="Selengut J.D."/>
            <person name="Sanka R."/>
            <person name="DePew J."/>
            <person name="Purushe J."/>
            <person name="Peacock S.J."/>
            <person name="Thaipadungpanit J."/>
            <person name="Wuthiekanun V.W."/>
            <person name="Day N.P."/>
            <person name="Vinetz J.M."/>
            <person name="Sutton G.G."/>
            <person name="Nierman W.C."/>
            <person name="Fouts D.E."/>
        </authorList>
    </citation>
    <scope>NUCLEOTIDE SEQUENCE [LARGE SCALE GENOMIC DNA]</scope>
    <source>
        <strain evidence="1 2">L0374</strain>
    </source>
</reference>
<dbReference type="EMBL" id="AHMZ02000150">
    <property type="protein sequence ID" value="EMN27930.1"/>
    <property type="molecule type" value="Genomic_DNA"/>
</dbReference>
<organism evidence="1 2">
    <name type="scientific">Leptospira interrogans serovar Pyrogenes str. L0374</name>
    <dbReference type="NCBI Taxonomy" id="1049928"/>
    <lineage>
        <taxon>Bacteria</taxon>
        <taxon>Pseudomonadati</taxon>
        <taxon>Spirochaetota</taxon>
        <taxon>Spirochaetia</taxon>
        <taxon>Leptospirales</taxon>
        <taxon>Leptospiraceae</taxon>
        <taxon>Leptospira</taxon>
    </lineage>
</organism>
<dbReference type="AlphaFoldDB" id="M6K805"/>
<gene>
    <name evidence="1" type="ORF">LEP1GSC083_2832</name>
</gene>
<evidence type="ECO:0000313" key="2">
    <source>
        <dbReference type="Proteomes" id="UP000012137"/>
    </source>
</evidence>